<proteinExistence type="predicted"/>
<accession>A0ABM0MFD1</accession>
<dbReference type="GeneID" id="100376629"/>
<reference evidence="4" key="1">
    <citation type="submission" date="2025-08" db="UniProtKB">
        <authorList>
            <consortium name="RefSeq"/>
        </authorList>
    </citation>
    <scope>IDENTIFICATION</scope>
    <source>
        <tissue evidence="4">Testes</tissue>
    </source>
</reference>
<evidence type="ECO:0000256" key="1">
    <source>
        <dbReference type="SAM" id="Phobius"/>
    </source>
</evidence>
<feature type="signal peptide" evidence="2">
    <location>
        <begin position="1"/>
        <end position="21"/>
    </location>
</feature>
<dbReference type="RefSeq" id="XP_006818722.1">
    <property type="nucleotide sequence ID" value="XM_006818659.1"/>
</dbReference>
<gene>
    <name evidence="4" type="primary">LOC100376629</name>
</gene>
<name>A0ABM0MFD1_SACKO</name>
<protein>
    <submittedName>
        <fullName evidence="4">Uncharacterized protein LOC100376629</fullName>
    </submittedName>
</protein>
<feature type="chain" id="PRO_5045113680" evidence="2">
    <location>
        <begin position="22"/>
        <end position="434"/>
    </location>
</feature>
<dbReference type="Proteomes" id="UP000694865">
    <property type="component" value="Unplaced"/>
</dbReference>
<evidence type="ECO:0000313" key="3">
    <source>
        <dbReference type="Proteomes" id="UP000694865"/>
    </source>
</evidence>
<feature type="transmembrane region" description="Helical" evidence="1">
    <location>
        <begin position="378"/>
        <end position="404"/>
    </location>
</feature>
<evidence type="ECO:0000313" key="4">
    <source>
        <dbReference type="RefSeq" id="XP_006818722.1"/>
    </source>
</evidence>
<keyword evidence="2" id="KW-0732">Signal</keyword>
<keyword evidence="3" id="KW-1185">Reference proteome</keyword>
<organism evidence="3 4">
    <name type="scientific">Saccoglossus kowalevskii</name>
    <name type="common">Acorn worm</name>
    <dbReference type="NCBI Taxonomy" id="10224"/>
    <lineage>
        <taxon>Eukaryota</taxon>
        <taxon>Metazoa</taxon>
        <taxon>Hemichordata</taxon>
        <taxon>Enteropneusta</taxon>
        <taxon>Harrimaniidae</taxon>
        <taxon>Saccoglossus</taxon>
    </lineage>
</organism>
<keyword evidence="1" id="KW-0472">Membrane</keyword>
<sequence>MCGEAFYTLLVLVVFASKCTGENADLRVSGLSINNPNPNQNTPVYLVDTATTVALMTFYVNNDGPDNLEAAASGNNYEVKVYIAELNSDETAIVASDEVSTFTLSDESGLSGALANGANVFYMATNFALTYPSNLCASYTHVCAKVEKDAGATYDDTDATNDFNCLPFIQGTTGSAAGLTDCPSDIVPIALNVTDPSPPSFVYGSEVNVTLSVTIENQGGTAVVGSTANEDNLAFSKIFIANTQSESASTMVDFSDTLQYTWNDVSDGIDEWGNTEYSGITASITIPEVDCADYVYLCIVLDLGINSTADDDTSNNLYCGEFGSFVIGGIGEVICPIITTTVSVTQAVTKVATTQGQISTTPVEDESTVDSSIVSVHIAVIVGIAIGGLVVGAAAALLIQYSVAKFAKAKELKKNANPGLRSPNARGPWFTEHA</sequence>
<keyword evidence="1" id="KW-0812">Transmembrane</keyword>
<evidence type="ECO:0000256" key="2">
    <source>
        <dbReference type="SAM" id="SignalP"/>
    </source>
</evidence>
<keyword evidence="1" id="KW-1133">Transmembrane helix</keyword>